<organism evidence="3">
    <name type="scientific">marine sediment metagenome</name>
    <dbReference type="NCBI Taxonomy" id="412755"/>
    <lineage>
        <taxon>unclassified sequences</taxon>
        <taxon>metagenomes</taxon>
        <taxon>ecological metagenomes</taxon>
    </lineage>
</organism>
<proteinExistence type="predicted"/>
<dbReference type="EMBL" id="BARU01022572">
    <property type="protein sequence ID" value="GAH58365.1"/>
    <property type="molecule type" value="Genomic_DNA"/>
</dbReference>
<gene>
    <name evidence="3" type="ORF">S03H2_36749</name>
</gene>
<feature type="non-terminal residue" evidence="3">
    <location>
        <position position="1"/>
    </location>
</feature>
<evidence type="ECO:0000313" key="3">
    <source>
        <dbReference type="EMBL" id="GAH58365.1"/>
    </source>
</evidence>
<dbReference type="AlphaFoldDB" id="X1HMT8"/>
<dbReference type="GO" id="GO:0050660">
    <property type="term" value="F:flavin adenine dinucleotide binding"/>
    <property type="evidence" value="ECO:0007669"/>
    <property type="project" value="InterPro"/>
</dbReference>
<dbReference type="GO" id="GO:0003824">
    <property type="term" value="F:catalytic activity"/>
    <property type="evidence" value="ECO:0007669"/>
    <property type="project" value="InterPro"/>
</dbReference>
<comment type="caution">
    <text evidence="3">The sequence shown here is derived from an EMBL/GenBank/DDBJ whole genome shotgun (WGS) entry which is preliminary data.</text>
</comment>
<name>X1HMT8_9ZZZZ</name>
<accession>X1HMT8</accession>
<keyword evidence="2" id="KW-0274">FAD</keyword>
<keyword evidence="1" id="KW-0285">Flavoprotein</keyword>
<reference evidence="3" key="1">
    <citation type="journal article" date="2014" name="Front. Microbiol.">
        <title>High frequency of phylogenetically diverse reductive dehalogenase-homologous genes in deep subseafloor sedimentary metagenomes.</title>
        <authorList>
            <person name="Kawai M."/>
            <person name="Futagami T."/>
            <person name="Toyoda A."/>
            <person name="Takaki Y."/>
            <person name="Nishi S."/>
            <person name="Hori S."/>
            <person name="Arai W."/>
            <person name="Tsubouchi T."/>
            <person name="Morono Y."/>
            <person name="Uchiyama I."/>
            <person name="Ito T."/>
            <person name="Fujiyama A."/>
            <person name="Inagaki F."/>
            <person name="Takami H."/>
        </authorList>
    </citation>
    <scope>NUCLEOTIDE SEQUENCE</scope>
    <source>
        <strain evidence="3">Expedition CK06-06</strain>
    </source>
</reference>
<sequence>SDDMNKILEITGVRPITGSGPILLVDGNNVELTCGLTSFGAYYNGENHKIIEEINLKLWKSILERVTKWGVQWYMMGDFMSRLMVDIGAYPPMFYNLMKSIKKTLDPRMILSRGKFNFWEGI</sequence>
<evidence type="ECO:0000256" key="1">
    <source>
        <dbReference type="ARBA" id="ARBA00022630"/>
    </source>
</evidence>
<evidence type="ECO:0000256" key="2">
    <source>
        <dbReference type="ARBA" id="ARBA00022827"/>
    </source>
</evidence>
<dbReference type="SUPFAM" id="SSF55103">
    <property type="entry name" value="FAD-linked oxidases, C-terminal domain"/>
    <property type="match status" value="1"/>
</dbReference>
<protein>
    <submittedName>
        <fullName evidence="3">Uncharacterized protein</fullName>
    </submittedName>
</protein>
<dbReference type="InterPro" id="IPR016164">
    <property type="entry name" value="FAD-linked_Oxase-like_C"/>
</dbReference>